<keyword evidence="3" id="KW-0863">Zinc-finger</keyword>
<gene>
    <name evidence="6" type="ORF">V565_288780</name>
</gene>
<comment type="caution">
    <text evidence="6">The sequence shown here is derived from an EMBL/GenBank/DDBJ whole genome shotgun (WGS) entry which is preliminary data.</text>
</comment>
<dbReference type="Proteomes" id="UP000027456">
    <property type="component" value="Unassembled WGS sequence"/>
</dbReference>
<dbReference type="InterPro" id="IPR012337">
    <property type="entry name" value="RNaseH-like_sf"/>
</dbReference>
<evidence type="ECO:0000256" key="1">
    <source>
        <dbReference type="ARBA" id="ARBA00004123"/>
    </source>
</evidence>
<dbReference type="SUPFAM" id="SSF53098">
    <property type="entry name" value="Ribonuclease H-like"/>
    <property type="match status" value="1"/>
</dbReference>
<dbReference type="PANTHER" id="PTHR46481">
    <property type="entry name" value="ZINC FINGER BED DOMAIN-CONTAINING PROTEIN 4"/>
    <property type="match status" value="1"/>
</dbReference>
<keyword evidence="7" id="KW-1185">Reference proteome</keyword>
<dbReference type="PANTHER" id="PTHR46481:SF10">
    <property type="entry name" value="ZINC FINGER BED DOMAIN-CONTAINING PROTEIN 39"/>
    <property type="match status" value="1"/>
</dbReference>
<protein>
    <submittedName>
        <fullName evidence="6">Putative transposase</fullName>
    </submittedName>
</protein>
<sequence length="421" mass="47621">PFNVVESPEFRDFILFTGQGHLQDKDVPHRDKIVAVAEAMYYVEKNLIDSDMKAARGFISLTSDLWSDPILHAFMAVTAHYIDQNGLLKDHLIAFRKIDGVHSGANLADAMYKILRQSGIAYKVGYITLDNASNNNTMMRELAGSLKAHGLVFDADLNRLQCFPHILNLAVQAITSALSESAKRHRQKMREAGLYVSSAEERYLDALESDPLEAIRTSIHACRASGTRREDFSKMIEHGNNEGTFHLPDGTSIIIPNRQLLRDSPTRWGSTYIMSGRYIEVYPAIVELAYQCRKTAHIPFITHAQYETVQDLLTVLSIGYNAQELLSAEKTPTLSLVFPLFESIIQNWKQLADTIPELRHAISCGIKKIYDYMGRANKVPAHTIAMFLNPMFKMDWFYSKWEHEDAERAVSIIKTEVSLGH</sequence>
<dbReference type="InterPro" id="IPR052035">
    <property type="entry name" value="ZnF_BED_domain_contain"/>
</dbReference>
<feature type="non-terminal residue" evidence="6">
    <location>
        <position position="1"/>
    </location>
</feature>
<accession>A0A074RIX2</accession>
<evidence type="ECO:0000256" key="4">
    <source>
        <dbReference type="ARBA" id="ARBA00022833"/>
    </source>
</evidence>
<name>A0A074RIX2_9AGAM</name>
<reference evidence="6 7" key="1">
    <citation type="submission" date="2013-12" db="EMBL/GenBank/DDBJ databases">
        <authorList>
            <person name="Cubeta M."/>
            <person name="Pakala S."/>
            <person name="Fedorova N."/>
            <person name="Thomas E."/>
            <person name="Dean R."/>
            <person name="Jabaji S."/>
            <person name="Neate S."/>
            <person name="Toda T."/>
            <person name="Tavantzis S."/>
            <person name="Vilgalys R."/>
            <person name="Bharathan N."/>
            <person name="Pakala S."/>
            <person name="Losada L.S."/>
            <person name="Zafar N."/>
            <person name="Nierman W."/>
        </authorList>
    </citation>
    <scope>NUCLEOTIDE SEQUENCE [LARGE SCALE GENOMIC DNA]</scope>
    <source>
        <strain evidence="6 7">123E</strain>
    </source>
</reference>
<dbReference type="GO" id="GO:0008270">
    <property type="term" value="F:zinc ion binding"/>
    <property type="evidence" value="ECO:0007669"/>
    <property type="project" value="UniProtKB-KW"/>
</dbReference>
<evidence type="ECO:0000256" key="5">
    <source>
        <dbReference type="ARBA" id="ARBA00023242"/>
    </source>
</evidence>
<proteinExistence type="predicted"/>
<dbReference type="STRING" id="1423351.A0A074RIX2"/>
<dbReference type="EMBL" id="AZST01001959">
    <property type="protein sequence ID" value="KEP45315.1"/>
    <property type="molecule type" value="Genomic_DNA"/>
</dbReference>
<dbReference type="HOGENOM" id="CLU_009123_6_0_1"/>
<keyword evidence="2" id="KW-0479">Metal-binding</keyword>
<dbReference type="OrthoDB" id="2790258at2759"/>
<comment type="subcellular location">
    <subcellularLocation>
        <location evidence="1">Nucleus</location>
    </subcellularLocation>
</comment>
<dbReference type="AlphaFoldDB" id="A0A074RIX2"/>
<keyword evidence="5" id="KW-0539">Nucleus</keyword>
<dbReference type="GO" id="GO:0005634">
    <property type="term" value="C:nucleus"/>
    <property type="evidence" value="ECO:0007669"/>
    <property type="project" value="UniProtKB-SubCell"/>
</dbReference>
<evidence type="ECO:0000256" key="2">
    <source>
        <dbReference type="ARBA" id="ARBA00022723"/>
    </source>
</evidence>
<evidence type="ECO:0000313" key="6">
    <source>
        <dbReference type="EMBL" id="KEP45315.1"/>
    </source>
</evidence>
<keyword evidence="4" id="KW-0862">Zinc</keyword>
<evidence type="ECO:0000313" key="7">
    <source>
        <dbReference type="Proteomes" id="UP000027456"/>
    </source>
</evidence>
<organism evidence="6 7">
    <name type="scientific">Rhizoctonia solani 123E</name>
    <dbReference type="NCBI Taxonomy" id="1423351"/>
    <lineage>
        <taxon>Eukaryota</taxon>
        <taxon>Fungi</taxon>
        <taxon>Dikarya</taxon>
        <taxon>Basidiomycota</taxon>
        <taxon>Agaricomycotina</taxon>
        <taxon>Agaricomycetes</taxon>
        <taxon>Cantharellales</taxon>
        <taxon>Ceratobasidiaceae</taxon>
        <taxon>Rhizoctonia</taxon>
    </lineage>
</organism>
<evidence type="ECO:0000256" key="3">
    <source>
        <dbReference type="ARBA" id="ARBA00022771"/>
    </source>
</evidence>